<evidence type="ECO:0000256" key="1">
    <source>
        <dbReference type="SAM" id="SignalP"/>
    </source>
</evidence>
<feature type="signal peptide" evidence="1">
    <location>
        <begin position="1"/>
        <end position="45"/>
    </location>
</feature>
<gene>
    <name evidence="2" type="ORF">SAMN05444817_101326</name>
</gene>
<accession>A0A1N7IQR0</accession>
<evidence type="ECO:0008006" key="4">
    <source>
        <dbReference type="Google" id="ProtNLM"/>
    </source>
</evidence>
<feature type="chain" id="PRO_5038442951" description="DUF5129 domain-containing protein" evidence="1">
    <location>
        <begin position="46"/>
        <end position="503"/>
    </location>
</feature>
<proteinExistence type="predicted"/>
<protein>
    <recommendedName>
        <fullName evidence="4">DUF5129 domain-containing protein</fullName>
    </recommendedName>
</protein>
<dbReference type="AlphaFoldDB" id="A0A1N7IQR0"/>
<keyword evidence="3" id="KW-1185">Reference proteome</keyword>
<name>A0A1N7IQR0_9CORY</name>
<evidence type="ECO:0000313" key="2">
    <source>
        <dbReference type="EMBL" id="SIS39425.1"/>
    </source>
</evidence>
<dbReference type="STRING" id="1161099.SAMN05444817_101326"/>
<organism evidence="2 3">
    <name type="scientific">Corynebacterium appendicis CIP 107643</name>
    <dbReference type="NCBI Taxonomy" id="1161099"/>
    <lineage>
        <taxon>Bacteria</taxon>
        <taxon>Bacillati</taxon>
        <taxon>Actinomycetota</taxon>
        <taxon>Actinomycetes</taxon>
        <taxon>Mycobacteriales</taxon>
        <taxon>Corynebacteriaceae</taxon>
        <taxon>Corynebacterium</taxon>
    </lineage>
</organism>
<reference evidence="3" key="1">
    <citation type="submission" date="2017-01" db="EMBL/GenBank/DDBJ databases">
        <authorList>
            <person name="Varghese N."/>
            <person name="Submissions S."/>
        </authorList>
    </citation>
    <scope>NUCLEOTIDE SEQUENCE [LARGE SCALE GENOMIC DNA]</scope>
    <source>
        <strain evidence="3">DSM 44531</strain>
    </source>
</reference>
<dbReference type="EMBL" id="FTOF01000001">
    <property type="protein sequence ID" value="SIS39425.1"/>
    <property type="molecule type" value="Genomic_DNA"/>
</dbReference>
<keyword evidence="1" id="KW-0732">Signal</keyword>
<sequence length="503" mass="54603">MGTIILLFSCLYKRFRRRYHVPMNGKQVLATIGIAAALAAGGATAGYVSTDVPEASEVAVKKGPTHQVTIDNPDDVLSHDDIERLSDNTVRLDIPAVVTEIHYMVFATNHENVLDTVEEYLRDTHPALIGNADNDDDRFADGTVIIGVGLDPRQAFAYYGDDVAAELKVDHGQRDSEVLDAMKTGVRDGNIPAGLFAAARTAMDSEAAANYSVDSAEDDRVGAMLGLGGAGLGLGTAGALTGFGITNSRRKKIAQAREDYEAITTEYSTLAGRLDEIDIRANSVSSAFADAELRKQWAEVRDTFFGYHDTVSGAGGIGDIDINDDKAALRNHKKLRTATESVEHVSNAEDNINRLFEIEQGDAPSRRAALTDIREDVIVAKHKVKDSQLKSDLEQLGHRIDQLDANPSSPTFVDDFVRILGDYRLLLDQVKMREFSDVKEYEPLRQPAIYDSGYNYYGYVPFVVMNDWHTSNVETHQAHTDSGGTSAGVASSGFSAAGSSSSF</sequence>
<dbReference type="Proteomes" id="UP000186292">
    <property type="component" value="Unassembled WGS sequence"/>
</dbReference>
<evidence type="ECO:0000313" key="3">
    <source>
        <dbReference type="Proteomes" id="UP000186292"/>
    </source>
</evidence>